<gene>
    <name evidence="1" type="primary">ORF57438</name>
</gene>
<dbReference type="EMBL" id="HACG01019271">
    <property type="protein sequence ID" value="CEK66136.1"/>
    <property type="molecule type" value="Transcribed_RNA"/>
</dbReference>
<organism evidence="1">
    <name type="scientific">Arion vulgaris</name>
    <dbReference type="NCBI Taxonomy" id="1028688"/>
    <lineage>
        <taxon>Eukaryota</taxon>
        <taxon>Metazoa</taxon>
        <taxon>Spiralia</taxon>
        <taxon>Lophotrochozoa</taxon>
        <taxon>Mollusca</taxon>
        <taxon>Gastropoda</taxon>
        <taxon>Heterobranchia</taxon>
        <taxon>Euthyneura</taxon>
        <taxon>Panpulmonata</taxon>
        <taxon>Eupulmonata</taxon>
        <taxon>Stylommatophora</taxon>
        <taxon>Helicina</taxon>
        <taxon>Arionoidea</taxon>
        <taxon>Arionidae</taxon>
        <taxon>Arion</taxon>
    </lineage>
</organism>
<evidence type="ECO:0000313" key="1">
    <source>
        <dbReference type="EMBL" id="CEK66136.1"/>
    </source>
</evidence>
<accession>A0A0B6ZE58</accession>
<feature type="non-terminal residue" evidence="1">
    <location>
        <position position="1"/>
    </location>
</feature>
<dbReference type="AlphaFoldDB" id="A0A0B6ZE58"/>
<sequence>IMSCCYRKQDSGHFRKGSELPMTHLDITDKETAGYRILTSHADDDSDIEYEKPVHKSTSH</sequence>
<name>A0A0B6ZE58_9EUPU</name>
<reference evidence="1" key="1">
    <citation type="submission" date="2014-12" db="EMBL/GenBank/DDBJ databases">
        <title>Insight into the proteome of Arion vulgaris.</title>
        <authorList>
            <person name="Aradska J."/>
            <person name="Bulat T."/>
            <person name="Smidak R."/>
            <person name="Sarate P."/>
            <person name="Gangsoo J."/>
            <person name="Sialana F."/>
            <person name="Bilban M."/>
            <person name="Lubec G."/>
        </authorList>
    </citation>
    <scope>NUCLEOTIDE SEQUENCE</scope>
    <source>
        <tissue evidence="1">Skin</tissue>
    </source>
</reference>
<protein>
    <submittedName>
        <fullName evidence="1">Uncharacterized protein</fullName>
    </submittedName>
</protein>
<proteinExistence type="predicted"/>